<reference evidence="6" key="3">
    <citation type="journal article" date="2004" name="DNA Res.">
        <title>Complete genome sequence of Yersinia pestis strain 91001, an isolate avirulent to humans.</title>
        <authorList>
            <person name="Song Y."/>
            <person name="Tong Z."/>
            <person name="Wang J."/>
            <person name="Wang L."/>
            <person name="Guo Z."/>
            <person name="Han Y."/>
            <person name="Zhang J."/>
            <person name="Pei D."/>
            <person name="Zhou D."/>
            <person name="Qin H."/>
            <person name="Pang X."/>
            <person name="Han Y."/>
            <person name="Zhai J."/>
            <person name="Li M."/>
            <person name="Cui B."/>
            <person name="Qi Z."/>
            <person name="Jin L."/>
            <person name="Dai R."/>
            <person name="Chen F."/>
            <person name="Li S."/>
            <person name="Ye C."/>
            <person name="Du Z."/>
            <person name="Lin W."/>
            <person name="Wang J."/>
            <person name="Yu J."/>
            <person name="Yang H."/>
            <person name="Wang J."/>
            <person name="Huang P."/>
            <person name="Yang R."/>
        </authorList>
    </citation>
    <scope>NUCLEOTIDE SEQUENCE [LARGE SCALE GENOMIC DNA]</scope>
    <source>
        <strain evidence="6">91001 / Biovar Mediaevalis</strain>
    </source>
</reference>
<dbReference type="InterPro" id="IPR012334">
    <property type="entry name" value="Pectin_lyas_fold"/>
</dbReference>
<organism evidence="4 7">
    <name type="scientific">Yersinia pestis</name>
    <dbReference type="NCBI Taxonomy" id="632"/>
    <lineage>
        <taxon>Bacteria</taxon>
        <taxon>Pseudomonadati</taxon>
        <taxon>Pseudomonadota</taxon>
        <taxon>Gammaproteobacteria</taxon>
        <taxon>Enterobacterales</taxon>
        <taxon>Yersiniaceae</taxon>
        <taxon>Yersinia</taxon>
    </lineage>
</organism>
<dbReference type="HOGENOM" id="CLU_005072_0_0_6"/>
<dbReference type="GO" id="GO:0090729">
    <property type="term" value="F:toxin activity"/>
    <property type="evidence" value="ECO:0007669"/>
    <property type="project" value="UniProtKB-KW"/>
</dbReference>
<evidence type="ECO:0000313" key="6">
    <source>
        <dbReference type="Proteomes" id="UP000001019"/>
    </source>
</evidence>
<dbReference type="EnsemblBacteria" id="AAS63253">
    <property type="protein sequence ID" value="AAS63253"/>
    <property type="gene ID" value="YP_3083"/>
</dbReference>
<feature type="compositionally biased region" description="Polar residues" evidence="2">
    <location>
        <begin position="1208"/>
        <end position="1221"/>
    </location>
</feature>
<evidence type="ECO:0000313" key="7">
    <source>
        <dbReference type="Proteomes" id="UP000002490"/>
    </source>
</evidence>
<protein>
    <submittedName>
        <fullName evidence="4">Hemolysin</fullName>
    </submittedName>
</protein>
<dbReference type="GO" id="GO:0003824">
    <property type="term" value="F:catalytic activity"/>
    <property type="evidence" value="ECO:0007669"/>
    <property type="project" value="UniProtKB-ARBA"/>
</dbReference>
<evidence type="ECO:0000259" key="3">
    <source>
        <dbReference type="SMART" id="SM00912"/>
    </source>
</evidence>
<dbReference type="Pfam" id="PF05860">
    <property type="entry name" value="TPS"/>
    <property type="match status" value="1"/>
</dbReference>
<dbReference type="NCBIfam" id="TIGR01901">
    <property type="entry name" value="adhes_NPXG"/>
    <property type="match status" value="1"/>
</dbReference>
<feature type="compositionally biased region" description="Gly residues" evidence="2">
    <location>
        <begin position="1141"/>
        <end position="1150"/>
    </location>
</feature>
<reference evidence="4 7" key="1">
    <citation type="journal article" date="2002" name="J. Bacteriol.">
        <title>Genome sequence of Yersinia pestis KIM.</title>
        <authorList>
            <person name="Deng W."/>
            <person name="Burland V."/>
            <person name="Plunkett G.III."/>
            <person name="Boutin A."/>
            <person name="Mayhew G.F."/>
            <person name="Liss P."/>
            <person name="Perna N.T."/>
            <person name="Rose D.J."/>
            <person name="Mau B."/>
            <person name="Zhou S."/>
            <person name="Schwartz D.C."/>
            <person name="Fetherston J.D."/>
            <person name="Lindler L.E."/>
            <person name="Brubaker R.R."/>
            <person name="Plana G.V."/>
            <person name="Straley S.C."/>
            <person name="McDonough K.A."/>
            <person name="Nilles M.L."/>
            <person name="Matson J.S."/>
            <person name="Blattner F.R."/>
            <person name="Perry R.D."/>
        </authorList>
    </citation>
    <scope>NUCLEOTIDE SEQUENCE [LARGE SCALE GENOMIC DNA]</scope>
    <source>
        <strain evidence="4">KIM</strain>
        <strain evidence="7">KIM10+ / Biovar Mediaevalis</strain>
    </source>
</reference>
<feature type="compositionally biased region" description="Polar residues" evidence="2">
    <location>
        <begin position="1645"/>
        <end position="1654"/>
    </location>
</feature>
<sequence length="1654" mass="174423">MRTPCYSYQEISPQNGDVKMKKHTFKLSPAGKLAAAVTIISVSVATCYAAGIVGAGDSAHKPDVSSVNGTSVINIVQPSASGLSHNQFQDFNVGEKGAVLNNATSAGNSILAGQLAANQNLNGQAASIILNEVISRNPSLLLGQQEIFGMTADYILANPNGITCNGCGFMNTNRESLVVGNPLIEQGSLKGFETFNNNNWLIIQDKGLTANKILDLIAPRIEVTGMVTSTEAINALSGNNQISTDGQILESRQEDHPNRPTSLGGWFSSLFSSESEESIDGKYLGSMQSGRINLVSTREGSGVKIAGSLNGSEEINATIKGKLQLEAAKLGGNDININANSIQAFGNLHKNEDNGGVTQSLERTQLKGKNIAIVANKKNQLSAVKIDADNVTLRGGELVLDERILTKTEQESSSDGGNGVLGLGKWNWSENKEEKQQTSIGTTITAKNNASLESTQDDIKLSAATITAGKNLAIKAKKDLHIDGAIEENSIHDYGHNYKHMVKDESWNNKTTKQTLNKTTLEAGKNLGLTAENKITTQGIKASAGGDVVIDANDVKIGVQKTSNQETTDGKHERNLGLGGVDHNNNDKYAETSHSSEITADGNILISVKDDVAITGSKVKATKDGFVQAKEGGIKIDNAISTTTNKVDERTGVAFDITGSSKKANNSEEKSTGSEVVSEANLKIISKKDVDVIGSLVKSAGELGIETLGDINVAAAQEKQKIDEQKTLLTIDGFTSDDGKNQYQAGLKVEHTSESEKTEKVINHGSTLEGGTVKLEADKDVTFTGSQLNTTKGDADITAENVSFVAAQDTTTSNKEKETVGVNAHYTGGMDKAGSGAGVSYEETKTDSEKSTAVVSHTDVKGDLNLNAKQEITNQGTDHNVEGSYAANATNVNNLAAENSETTTTTTNTVDVKYGGNIAYDGVTRPVEKTIESGKKLDVGGVIENVGNVAPDSVNAGVDLSVNVGEKENKSSNSQAVVTSIKSGDISITAKEDVKDQGTHYQADKGGIKIDAANHTFESAVNRAEESEKVVSGGVDMRIYTTTGEDINVDAKGKGENKQQEVKAEQAQTGSMKAVGDIIINVQENARYQGTDLDSGDGKIAITAGEEIKFEQATSHLSENHNKIDANAKANFGTKPNSKDFGGGLGGGHSQGSTSADIAQVSHLHGKQGIELNAGKDLTLQGTEFGSKNAATGDVQLTAGGKVDFQAAQSQSSKQDMTWSASVKAGKSKSNSTSENDDGTKTHTNNKGFSAGAEANVKNTDETSLTHQGGIINSNGAVTIKADGKDQQAIHLQNTNIISQETILNADNGGIVMESAQDKEHKNNWNVNTNLNGSQKNTIKSDDQGVVDKDSAKKIHNAAIKLDGGVDKLDSVTQQNTHINSDKVTLNSAKNTELAGAVLQANQISGQIGGDLNVISRENRLNKVNVSAALGGSHSNAKQDSLISQVANASPIMSDKIKNKLEEKSTKIFDKVENKFNTLGKEKDDSVQTISYTKDGQTVKISEADEKKETKDKWWQKGAKSVGKKIKSAVQDEQVVGGNGSVKANVEVVESQGVEEQSAIRGTQNVDLTVKGKTDLVGGKISSKNSDVKLKTNGLETQDINGKYTEGGARLNASSSVMDMISDGAKDVMDGKAPLVSGHGKSEQKNATGGITRE</sequence>
<dbReference type="InterPro" id="IPR025157">
    <property type="entry name" value="Hemagglutinin_rpt"/>
</dbReference>
<reference evidence="5" key="4">
    <citation type="submission" date="2016-05" db="EMBL/GenBank/DDBJ databases">
        <title>Reannotation of Yersinia pestis strain 91001 based on omics data.</title>
        <authorList>
            <person name="Yiqing M."/>
        </authorList>
    </citation>
    <scope>NUCLEOTIDE SEQUENCE</scope>
    <source>
        <strain evidence="5">91001</strain>
    </source>
</reference>
<dbReference type="SMART" id="SM00912">
    <property type="entry name" value="Haemagg_act"/>
    <property type="match status" value="1"/>
</dbReference>
<keyword evidence="1" id="KW-0800">Toxin</keyword>
<dbReference type="Proteomes" id="UP000002490">
    <property type="component" value="Chromosome"/>
</dbReference>
<dbReference type="SMR" id="Q8D1U2"/>
<accession>Q8D1U2</accession>
<feature type="region of interest" description="Disordered" evidence="2">
    <location>
        <begin position="1128"/>
        <end position="1154"/>
    </location>
</feature>
<dbReference type="KEGG" id="ypk:y0021"/>
<dbReference type="InterPro" id="IPR008638">
    <property type="entry name" value="FhaB/CdiA-like_TPS"/>
</dbReference>
<dbReference type="EMBL" id="AE009952">
    <property type="protein sequence ID" value="AAM83617.1"/>
    <property type="molecule type" value="Genomic_DNA"/>
</dbReference>
<evidence type="ECO:0000256" key="1">
    <source>
        <dbReference type="ARBA" id="ARBA00022656"/>
    </source>
</evidence>
<accession>Q74RF6</accession>
<dbReference type="Gene3D" id="2.160.20.10">
    <property type="entry name" value="Single-stranded right-handed beta-helix, Pectin lyase-like"/>
    <property type="match status" value="1"/>
</dbReference>
<dbReference type="SUPFAM" id="SSF51126">
    <property type="entry name" value="Pectin lyase-like"/>
    <property type="match status" value="1"/>
</dbReference>
<dbReference type="Proteomes" id="UP000001019">
    <property type="component" value="Chromosome"/>
</dbReference>
<dbReference type="Pfam" id="PF13332">
    <property type="entry name" value="Fil_haemagg_2"/>
    <property type="match status" value="6"/>
</dbReference>
<evidence type="ECO:0000313" key="5">
    <source>
        <dbReference type="EMBL" id="AAS63253.1"/>
    </source>
</evidence>
<dbReference type="InterPro" id="IPR011050">
    <property type="entry name" value="Pectin_lyase_fold/virulence"/>
</dbReference>
<name>Q8D1U2_YERPE</name>
<evidence type="ECO:0000313" key="4">
    <source>
        <dbReference type="EMBL" id="AAM83617.1"/>
    </source>
</evidence>
<reference evidence="5" key="2">
    <citation type="submission" date="2003-04" db="EMBL/GenBank/DDBJ databases">
        <authorList>
            <person name="Song Y."/>
            <person name="Tong Z."/>
            <person name="Wang L."/>
            <person name="Han Y."/>
            <person name="Zhang J."/>
            <person name="Pei D."/>
            <person name="Wang J."/>
            <person name="Zhou D."/>
            <person name="Han Y."/>
            <person name="Pang X."/>
            <person name="Zhai J."/>
            <person name="Chen F."/>
            <person name="Qin H."/>
            <person name="Wang J."/>
            <person name="Li S."/>
            <person name="Guo Z."/>
            <person name="Ye C."/>
            <person name="Du Z."/>
            <person name="Lin W."/>
            <person name="Wang J."/>
            <person name="Yu J."/>
            <person name="Yang H."/>
            <person name="Wang J."/>
            <person name="Huang P."/>
            <person name="Yang R."/>
        </authorList>
    </citation>
    <scope>NUCLEOTIDE SEQUENCE</scope>
    <source>
        <strain evidence="5">91001</strain>
    </source>
</reference>
<evidence type="ECO:0000256" key="2">
    <source>
        <dbReference type="SAM" id="MobiDB-lite"/>
    </source>
</evidence>
<gene>
    <name evidence="4" type="primary">hylA</name>
    <name evidence="4" type="ordered locus">y0021</name>
    <name evidence="5" type="ordered locus">YP_3083</name>
</gene>
<dbReference type="KEGG" id="ypm:YP_3083"/>
<feature type="region of interest" description="Disordered" evidence="2">
    <location>
        <begin position="562"/>
        <end position="582"/>
    </location>
</feature>
<feature type="region of interest" description="Disordered" evidence="2">
    <location>
        <begin position="1629"/>
        <end position="1654"/>
    </location>
</feature>
<feature type="region of interest" description="Disordered" evidence="2">
    <location>
        <begin position="1208"/>
        <end position="1258"/>
    </location>
</feature>
<dbReference type="EMBL" id="AE017042">
    <property type="protein sequence ID" value="AAS63253.1"/>
    <property type="molecule type" value="Genomic_DNA"/>
</dbReference>
<proteinExistence type="predicted"/>
<feature type="domain" description="Filamentous haemagglutinin FhaB/tRNA nuclease CdiA-like TPS" evidence="3">
    <location>
        <begin position="67"/>
        <end position="187"/>
    </location>
</feature>